<reference evidence="9" key="1">
    <citation type="submission" date="2022-07" db="EMBL/GenBank/DDBJ databases">
        <title>Phylogenomic reconstructions and comparative analyses of Kickxellomycotina fungi.</title>
        <authorList>
            <person name="Reynolds N.K."/>
            <person name="Stajich J.E."/>
            <person name="Barry K."/>
            <person name="Grigoriev I.V."/>
            <person name="Crous P."/>
            <person name="Smith M.E."/>
        </authorList>
    </citation>
    <scope>NUCLEOTIDE SEQUENCE</scope>
    <source>
        <strain evidence="9">NBRC 105413</strain>
    </source>
</reference>
<feature type="domain" description="ORC6 second cyclin-like" evidence="8">
    <location>
        <begin position="96"/>
        <end position="187"/>
    </location>
</feature>
<evidence type="ECO:0000256" key="3">
    <source>
        <dbReference type="ARBA" id="ARBA00022705"/>
    </source>
</evidence>
<dbReference type="Pfam" id="PF21913">
    <property type="entry name" value="ORC6_2nd"/>
    <property type="match status" value="1"/>
</dbReference>
<evidence type="ECO:0000256" key="5">
    <source>
        <dbReference type="ARBA" id="ARBA00023242"/>
    </source>
</evidence>
<keyword evidence="4" id="KW-0238">DNA-binding</keyword>
<name>A0A9W7XQ09_9FUNG</name>
<keyword evidence="5" id="KW-0539">Nucleus</keyword>
<comment type="similarity">
    <text evidence="2">Belongs to the ORC6 family.</text>
</comment>
<dbReference type="InterPro" id="IPR020529">
    <property type="entry name" value="ORC6_met/pln"/>
</dbReference>
<dbReference type="Pfam" id="PF05460">
    <property type="entry name" value="ORC6"/>
    <property type="match status" value="1"/>
</dbReference>
<feature type="domain" description="ORC6 first cyclin-like" evidence="7">
    <location>
        <begin position="12"/>
        <end position="93"/>
    </location>
</feature>
<comment type="subcellular location">
    <subcellularLocation>
        <location evidence="1">Nucleus</location>
    </subcellularLocation>
</comment>
<protein>
    <submittedName>
        <fullName evidence="9">Origin of replication complex subunit 6</fullName>
    </submittedName>
</protein>
<feature type="region of interest" description="Disordered" evidence="6">
    <location>
        <begin position="216"/>
        <end position="254"/>
    </location>
</feature>
<dbReference type="InterPro" id="IPR008721">
    <property type="entry name" value="ORC6_cyclin_first"/>
</dbReference>
<accession>A0A9W7XQ09</accession>
<gene>
    <name evidence="9" type="primary">ORC6</name>
    <name evidence="9" type="ORF">LPJ64_001754</name>
</gene>
<dbReference type="EMBL" id="JANBOH010000048">
    <property type="protein sequence ID" value="KAJ1646814.1"/>
    <property type="molecule type" value="Genomic_DNA"/>
</dbReference>
<dbReference type="PANTHER" id="PTHR13394:SF0">
    <property type="entry name" value="ORIGIN RECOGNITION COMPLEX SUBUNIT 6"/>
    <property type="match status" value="1"/>
</dbReference>
<dbReference type="AlphaFoldDB" id="A0A9W7XQ09"/>
<dbReference type="Gene3D" id="1.10.472.10">
    <property type="entry name" value="Cyclin-like"/>
    <property type="match status" value="1"/>
</dbReference>
<keyword evidence="10" id="KW-1185">Reference proteome</keyword>
<feature type="compositionally biased region" description="Polar residues" evidence="6">
    <location>
        <begin position="312"/>
        <end position="328"/>
    </location>
</feature>
<evidence type="ECO:0000259" key="8">
    <source>
        <dbReference type="Pfam" id="PF21913"/>
    </source>
</evidence>
<dbReference type="InterPro" id="IPR054113">
    <property type="entry name" value="ORC6_cyclin-like_2nd"/>
</dbReference>
<sequence length="401" mass="44114">MNEILSKQLALLQLDGIPNLAPKAAQFFDQICRHVTNSKNRTLTLCRQTIAIQLACEVLSIEFNEAAASNLSAVAQRSYNTCAREVRIALGLKKDITLEELDVQVGPPPGVINAARTLLAELKTRIVATLSAAVSRTMNWGDSAYIASAFYVACKYMKKRVIAKTKLLEMASVKANVFNTAVSKIETTCKDTIKRIADGEFDVASKAPVRRRQTMAAITPLSQEESDDEIPRNSRQQRQQQNIAVQPASRLTTRGRRATLGPRQLAAATATVEMDEIGNVASRKRARRIIEPVGSSAIAETETKTAKASRSRPAQTATANKLMQSNTSKRARRCQPASTSTKTIAERAAEAVSKKFASKTERAALRQPRIGIISMIQDRDYRDTPLYSNYQSWRSSILASQ</sequence>
<dbReference type="GO" id="GO:0006270">
    <property type="term" value="P:DNA replication initiation"/>
    <property type="evidence" value="ECO:0007669"/>
    <property type="project" value="TreeGrafter"/>
</dbReference>
<evidence type="ECO:0000313" key="10">
    <source>
        <dbReference type="Proteomes" id="UP001145021"/>
    </source>
</evidence>
<evidence type="ECO:0000256" key="1">
    <source>
        <dbReference type="ARBA" id="ARBA00004123"/>
    </source>
</evidence>
<comment type="caution">
    <text evidence="9">The sequence shown here is derived from an EMBL/GenBank/DDBJ whole genome shotgun (WGS) entry which is preliminary data.</text>
</comment>
<evidence type="ECO:0000313" key="9">
    <source>
        <dbReference type="EMBL" id="KAJ1646814.1"/>
    </source>
</evidence>
<dbReference type="PANTHER" id="PTHR13394">
    <property type="entry name" value="ORIGIN RECOGNITION COMPLEX SUBUNIT 6"/>
    <property type="match status" value="1"/>
</dbReference>
<evidence type="ECO:0000259" key="7">
    <source>
        <dbReference type="Pfam" id="PF05460"/>
    </source>
</evidence>
<dbReference type="GO" id="GO:0003677">
    <property type="term" value="F:DNA binding"/>
    <property type="evidence" value="ECO:0007669"/>
    <property type="project" value="UniProtKB-KW"/>
</dbReference>
<feature type="region of interest" description="Disordered" evidence="6">
    <location>
        <begin position="299"/>
        <end position="341"/>
    </location>
</feature>
<organism evidence="9 10">
    <name type="scientific">Coemansia asiatica</name>
    <dbReference type="NCBI Taxonomy" id="1052880"/>
    <lineage>
        <taxon>Eukaryota</taxon>
        <taxon>Fungi</taxon>
        <taxon>Fungi incertae sedis</taxon>
        <taxon>Zoopagomycota</taxon>
        <taxon>Kickxellomycotina</taxon>
        <taxon>Kickxellomycetes</taxon>
        <taxon>Kickxellales</taxon>
        <taxon>Kickxellaceae</taxon>
        <taxon>Coemansia</taxon>
    </lineage>
</organism>
<evidence type="ECO:0000256" key="2">
    <source>
        <dbReference type="ARBA" id="ARBA00010840"/>
    </source>
</evidence>
<evidence type="ECO:0000256" key="6">
    <source>
        <dbReference type="SAM" id="MobiDB-lite"/>
    </source>
</evidence>
<dbReference type="GO" id="GO:0005664">
    <property type="term" value="C:nuclear origin of replication recognition complex"/>
    <property type="evidence" value="ECO:0007669"/>
    <property type="project" value="InterPro"/>
</dbReference>
<dbReference type="Proteomes" id="UP001145021">
    <property type="component" value="Unassembled WGS sequence"/>
</dbReference>
<evidence type="ECO:0000256" key="4">
    <source>
        <dbReference type="ARBA" id="ARBA00023125"/>
    </source>
</evidence>
<keyword evidence="3" id="KW-0235">DNA replication</keyword>
<proteinExistence type="inferred from homology"/>